<dbReference type="Gene3D" id="1.20.120.1770">
    <property type="match status" value="1"/>
</dbReference>
<reference evidence="10" key="1">
    <citation type="journal article" date="2020" name="Front. Microbiol.">
        <title>Gene regulatory networks of Penicillium echinulatum 2HH and Penicillium oxalicum 114-2 inferred by a computational biology approach.</title>
        <authorList>
            <person name="Lenz A.R."/>
            <person name="Galan-Vasquez E."/>
            <person name="Balbinot E."/>
            <person name="De Abreu F.P."/>
            <person name="De Oliveira N.S."/>
            <person name="Da Rosa L.O."/>
            <person name="De Avila E Silva S."/>
            <person name="Camassola M."/>
            <person name="Dillon A.J.P."/>
            <person name="Perez-Rueda E."/>
        </authorList>
    </citation>
    <scope>NUCLEOTIDE SEQUENCE</scope>
    <source>
        <strain evidence="10">S1M29</strain>
    </source>
</reference>
<keyword evidence="11" id="KW-1185">Reference proteome</keyword>
<evidence type="ECO:0000256" key="7">
    <source>
        <dbReference type="SAM" id="MobiDB-lite"/>
    </source>
</evidence>
<dbReference type="AlphaFoldDB" id="A0A8J8W9P5"/>
<dbReference type="Proteomes" id="UP000631181">
    <property type="component" value="Unassembled WGS sequence"/>
</dbReference>
<evidence type="ECO:0000259" key="9">
    <source>
        <dbReference type="PROSITE" id="PS50836"/>
    </source>
</evidence>
<dbReference type="PANTHER" id="PTHR47797:SF1">
    <property type="entry name" value="CYTOCHROME B561 DOMAIN-CONTAINING PROTEIN-RELATED"/>
    <property type="match status" value="1"/>
</dbReference>
<evidence type="ECO:0000256" key="2">
    <source>
        <dbReference type="ARBA" id="ARBA00022448"/>
    </source>
</evidence>
<evidence type="ECO:0000256" key="3">
    <source>
        <dbReference type="ARBA" id="ARBA00022692"/>
    </source>
</evidence>
<evidence type="ECO:0000256" key="4">
    <source>
        <dbReference type="ARBA" id="ARBA00022982"/>
    </source>
</evidence>
<proteinExistence type="predicted"/>
<dbReference type="GO" id="GO:0047735">
    <property type="term" value="F:cellobiose dehydrogenase (acceptor) activity"/>
    <property type="evidence" value="ECO:0007669"/>
    <property type="project" value="UniProtKB-EC"/>
</dbReference>
<dbReference type="EMBL" id="WIWV01000005">
    <property type="protein sequence ID" value="KAF7719480.1"/>
    <property type="molecule type" value="Genomic_DNA"/>
</dbReference>
<dbReference type="CDD" id="cd09630">
    <property type="entry name" value="CDH_like_cytochrome"/>
    <property type="match status" value="1"/>
</dbReference>
<keyword evidence="2" id="KW-0813">Transport</keyword>
<keyword evidence="3 8" id="KW-0812">Transmembrane</keyword>
<evidence type="ECO:0000256" key="6">
    <source>
        <dbReference type="ARBA" id="ARBA00023136"/>
    </source>
</evidence>
<dbReference type="Gene3D" id="2.60.40.1210">
    <property type="entry name" value="Cellobiose dehydrogenase, cytochrome domain"/>
    <property type="match status" value="1"/>
</dbReference>
<accession>A0A8J8W9P5</accession>
<keyword evidence="6 8" id="KW-0472">Membrane</keyword>
<dbReference type="GO" id="GO:0016020">
    <property type="term" value="C:membrane"/>
    <property type="evidence" value="ECO:0007669"/>
    <property type="project" value="UniProtKB-SubCell"/>
</dbReference>
<evidence type="ECO:0000256" key="8">
    <source>
        <dbReference type="SAM" id="Phobius"/>
    </source>
</evidence>
<comment type="subcellular location">
    <subcellularLocation>
        <location evidence="1">Membrane</location>
    </subcellularLocation>
</comment>
<comment type="caution">
    <text evidence="10">The sequence shown here is derived from an EMBL/GenBank/DDBJ whole genome shotgun (WGS) entry which is preliminary data.</text>
</comment>
<dbReference type="OrthoDB" id="19261at2759"/>
<evidence type="ECO:0000256" key="1">
    <source>
        <dbReference type="ARBA" id="ARBA00004370"/>
    </source>
</evidence>
<dbReference type="InterPro" id="IPR006593">
    <property type="entry name" value="Cyt_b561/ferric_Rdtase_TM"/>
</dbReference>
<dbReference type="CDD" id="cd08760">
    <property type="entry name" value="Cyt_b561_FRRS1_like"/>
    <property type="match status" value="1"/>
</dbReference>
<keyword evidence="5 8" id="KW-1133">Transmembrane helix</keyword>
<name>A0A8J8W9P5_9EURO</name>
<sequence>MTKTLKDVSLAQMQSFRPSGIDGITYSVNIPQDTARSGSGPIYFQLKSTSQVSWFALGQGSGMSGSNIFVVYPNGNNNVTISPRLGRGQVQPLHNDAAQVSLLEGSGVKNGVITANVRCDSCINWGSGSTDLTSTSSSWIWAVKSGSPLSSKDASASIAFHDQAGSVSLDLTKATGGSSSNPFLERGNTPGPTTIVAAPQSSDNTAQKRKTAHAVLMTVAFVILFPVFALLFYLVPSPHVALIHGVLQLFTLAVAIAGMGLGIAIAGDLQLMHEAHPIIGIVVVAGLTVFQPLMGLVQHLFYRKTQKKGIFAYTHRWFGRAFIILGVINAGLGLKLGRASRGAVIAVSVVAGVMGLFYIAVLFLGQRRRTLKA</sequence>
<feature type="transmembrane region" description="Helical" evidence="8">
    <location>
        <begin position="246"/>
        <end position="266"/>
    </location>
</feature>
<feature type="transmembrane region" description="Helical" evidence="8">
    <location>
        <begin position="343"/>
        <end position="364"/>
    </location>
</feature>
<dbReference type="SUPFAM" id="SSF49344">
    <property type="entry name" value="CBD9-like"/>
    <property type="match status" value="1"/>
</dbReference>
<dbReference type="PANTHER" id="PTHR47797">
    <property type="entry name" value="DEHYDROGENASE, PUTATIVE (AFU_ORTHOLOGUE AFUA_8G05805)-RELATED"/>
    <property type="match status" value="1"/>
</dbReference>
<organism evidence="10 11">
    <name type="scientific">Penicillium ucsense</name>
    <dbReference type="NCBI Taxonomy" id="2839758"/>
    <lineage>
        <taxon>Eukaryota</taxon>
        <taxon>Fungi</taxon>
        <taxon>Dikarya</taxon>
        <taxon>Ascomycota</taxon>
        <taxon>Pezizomycotina</taxon>
        <taxon>Eurotiomycetes</taxon>
        <taxon>Eurotiomycetidae</taxon>
        <taxon>Eurotiales</taxon>
        <taxon>Aspergillaceae</taxon>
        <taxon>Penicillium</taxon>
    </lineage>
</organism>
<dbReference type="InterPro" id="IPR015920">
    <property type="entry name" value="Cellobiose_DH-like_cyt"/>
</dbReference>
<dbReference type="PROSITE" id="PS50836">
    <property type="entry name" value="DOMON"/>
    <property type="match status" value="1"/>
</dbReference>
<dbReference type="SMART" id="SM00664">
    <property type="entry name" value="DoH"/>
    <property type="match status" value="1"/>
</dbReference>
<evidence type="ECO:0000256" key="5">
    <source>
        <dbReference type="ARBA" id="ARBA00022989"/>
    </source>
</evidence>
<dbReference type="InterPro" id="IPR005018">
    <property type="entry name" value="DOMON_domain"/>
</dbReference>
<feature type="transmembrane region" description="Helical" evidence="8">
    <location>
        <begin position="278"/>
        <end position="297"/>
    </location>
</feature>
<feature type="transmembrane region" description="Helical" evidence="8">
    <location>
        <begin position="317"/>
        <end position="337"/>
    </location>
</feature>
<evidence type="ECO:0000313" key="11">
    <source>
        <dbReference type="Proteomes" id="UP000631181"/>
    </source>
</evidence>
<feature type="transmembrane region" description="Helical" evidence="8">
    <location>
        <begin position="214"/>
        <end position="234"/>
    </location>
</feature>
<evidence type="ECO:0000313" key="10">
    <source>
        <dbReference type="EMBL" id="KAF7719480.1"/>
    </source>
</evidence>
<dbReference type="Pfam" id="PF03188">
    <property type="entry name" value="Cytochrom_B561"/>
    <property type="match status" value="1"/>
</dbReference>
<dbReference type="EC" id="1.1.99.18" evidence="10"/>
<keyword evidence="10" id="KW-0560">Oxidoreductase</keyword>
<dbReference type="SMART" id="SM00665">
    <property type="entry name" value="B561"/>
    <property type="match status" value="1"/>
</dbReference>
<feature type="region of interest" description="Disordered" evidence="7">
    <location>
        <begin position="177"/>
        <end position="203"/>
    </location>
</feature>
<feature type="domain" description="DOMON" evidence="9">
    <location>
        <begin position="22"/>
        <end position="144"/>
    </location>
</feature>
<gene>
    <name evidence="10" type="ORF">PECM_006332</name>
</gene>
<protein>
    <submittedName>
        <fullName evidence="10">Cellobiose dehydrogenase (Cytochrome)</fullName>
        <ecNumber evidence="10">1.1.99.18</ecNumber>
    </submittedName>
</protein>
<keyword evidence="4" id="KW-0249">Electron transport</keyword>
<dbReference type="Pfam" id="PF16010">
    <property type="entry name" value="CDH-cyt"/>
    <property type="match status" value="1"/>
</dbReference>